<sequence>MTMYLLIINFIVDGIILIGMFLLFMKDPSREEMQKQKQIAREIEGTFQSYLEEIREENRKFEQNTVSRRSDSLTEKKEEVSGNRRTKSEDHIEFQPPVTESREKVEFSEELKVKKMAEEGKSLEEMAKLLGTGKTEVEMMMKLIRRQQ</sequence>
<gene>
    <name evidence="3" type="ORF">SAMN04488081_0111</name>
</gene>
<proteinExistence type="predicted"/>
<keyword evidence="2" id="KW-0812">Transmembrane</keyword>
<keyword evidence="2" id="KW-1133">Transmembrane helix</keyword>
<feature type="region of interest" description="Disordered" evidence="1">
    <location>
        <begin position="61"/>
        <end position="105"/>
    </location>
</feature>
<dbReference type="EMBL" id="FNOS01000001">
    <property type="protein sequence ID" value="SDX30608.1"/>
    <property type="molecule type" value="Genomic_DNA"/>
</dbReference>
<dbReference type="Proteomes" id="UP000198647">
    <property type="component" value="Unassembled WGS sequence"/>
</dbReference>
<name>A0A1H3AMJ6_9BACI</name>
<evidence type="ECO:0000256" key="2">
    <source>
        <dbReference type="SAM" id="Phobius"/>
    </source>
</evidence>
<reference evidence="3 4" key="1">
    <citation type="submission" date="2016-10" db="EMBL/GenBank/DDBJ databases">
        <authorList>
            <person name="Varghese N."/>
            <person name="Submissions S."/>
        </authorList>
    </citation>
    <scope>NUCLEOTIDE SEQUENCE [LARGE SCALE GENOMIC DNA]</scope>
    <source>
        <strain evidence="3 4">DSM 20748</strain>
    </source>
</reference>
<dbReference type="RefSeq" id="WP_093104860.1">
    <property type="nucleotide sequence ID" value="NZ_FNOS01000001.1"/>
</dbReference>
<comment type="caution">
    <text evidence="3">The sequence shown here is derived from an EMBL/GenBank/DDBJ whole genome shotgun (WGS) entry which is preliminary data.</text>
</comment>
<keyword evidence="2" id="KW-0472">Membrane</keyword>
<evidence type="ECO:0000313" key="4">
    <source>
        <dbReference type="Proteomes" id="UP000198647"/>
    </source>
</evidence>
<organism evidence="3 4">
    <name type="scientific">Salimicrobium album</name>
    <dbReference type="NCBI Taxonomy" id="50717"/>
    <lineage>
        <taxon>Bacteria</taxon>
        <taxon>Bacillati</taxon>
        <taxon>Bacillota</taxon>
        <taxon>Bacilli</taxon>
        <taxon>Bacillales</taxon>
        <taxon>Bacillaceae</taxon>
        <taxon>Salimicrobium</taxon>
    </lineage>
</organism>
<accession>A0A1H3AMJ6</accession>
<evidence type="ECO:0000256" key="1">
    <source>
        <dbReference type="SAM" id="MobiDB-lite"/>
    </source>
</evidence>
<protein>
    <submittedName>
        <fullName evidence="3">Uncharacterized protein</fullName>
    </submittedName>
</protein>
<feature type="transmembrane region" description="Helical" evidence="2">
    <location>
        <begin position="6"/>
        <end position="25"/>
    </location>
</feature>
<evidence type="ECO:0000313" key="3">
    <source>
        <dbReference type="EMBL" id="SDX30608.1"/>
    </source>
</evidence>
<feature type="compositionally biased region" description="Basic and acidic residues" evidence="1">
    <location>
        <begin position="61"/>
        <end position="93"/>
    </location>
</feature>
<keyword evidence="4" id="KW-1185">Reference proteome</keyword>